<organism evidence="1 2">
    <name type="scientific">Flemingia macrophylla</name>
    <dbReference type="NCBI Taxonomy" id="520843"/>
    <lineage>
        <taxon>Eukaryota</taxon>
        <taxon>Viridiplantae</taxon>
        <taxon>Streptophyta</taxon>
        <taxon>Embryophyta</taxon>
        <taxon>Tracheophyta</taxon>
        <taxon>Spermatophyta</taxon>
        <taxon>Magnoliopsida</taxon>
        <taxon>eudicotyledons</taxon>
        <taxon>Gunneridae</taxon>
        <taxon>Pentapetalae</taxon>
        <taxon>rosids</taxon>
        <taxon>fabids</taxon>
        <taxon>Fabales</taxon>
        <taxon>Fabaceae</taxon>
        <taxon>Papilionoideae</taxon>
        <taxon>50 kb inversion clade</taxon>
        <taxon>NPAAA clade</taxon>
        <taxon>indigoferoid/millettioid clade</taxon>
        <taxon>Phaseoleae</taxon>
        <taxon>Flemingia</taxon>
    </lineage>
</organism>
<sequence>MRVLREGNRKRDAHWKGIDRALNGDCERRNGGPGNRQLAQSRITTFLGEKLPTEYTEQQLWKVFQSYAFVVKNGNYTFSLDYLKGLSFKKALLVVDWTVGNDNCNNSKPTPDYACKNNSYCEDSNTGYGYRCRCENSKVESLLIDYKTIVIDYQSMWKIRGCWTLVIDYQTVMMRTLKVPSFEESGSCSA</sequence>
<evidence type="ECO:0000313" key="1">
    <source>
        <dbReference type="EMBL" id="KAL2330253.1"/>
    </source>
</evidence>
<comment type="caution">
    <text evidence="1">The sequence shown here is derived from an EMBL/GenBank/DDBJ whole genome shotgun (WGS) entry which is preliminary data.</text>
</comment>
<reference evidence="1 2" key="1">
    <citation type="submission" date="2024-08" db="EMBL/GenBank/DDBJ databases">
        <title>Insights into the chromosomal genome structure of Flemingia macrophylla.</title>
        <authorList>
            <person name="Ding Y."/>
            <person name="Zhao Y."/>
            <person name="Bi W."/>
            <person name="Wu M."/>
            <person name="Zhao G."/>
            <person name="Gong Y."/>
            <person name="Li W."/>
            <person name="Zhang P."/>
        </authorList>
    </citation>
    <scope>NUCLEOTIDE SEQUENCE [LARGE SCALE GENOMIC DNA]</scope>
    <source>
        <strain evidence="1">DYQJB</strain>
        <tissue evidence="1">Leaf</tissue>
    </source>
</reference>
<name>A0ABD1M3B4_9FABA</name>
<dbReference type="AlphaFoldDB" id="A0ABD1M3B4"/>
<proteinExistence type="predicted"/>
<evidence type="ECO:0000313" key="2">
    <source>
        <dbReference type="Proteomes" id="UP001603857"/>
    </source>
</evidence>
<protein>
    <submittedName>
        <fullName evidence="1">Uncharacterized protein</fullName>
    </submittedName>
</protein>
<gene>
    <name evidence="1" type="ORF">Fmac_017834</name>
</gene>
<dbReference type="EMBL" id="JBGMDY010000006">
    <property type="protein sequence ID" value="KAL2330253.1"/>
    <property type="molecule type" value="Genomic_DNA"/>
</dbReference>
<accession>A0ABD1M3B4</accession>
<keyword evidence="2" id="KW-1185">Reference proteome</keyword>
<dbReference type="Proteomes" id="UP001603857">
    <property type="component" value="Unassembled WGS sequence"/>
</dbReference>